<sequence length="324" mass="37119">MECMYYEKMEGCRVRCLLCPHKCVIEDGNIGICRVRKNENGSLISLNYRKITSYAYDPIEKKPLYHFYPGSNILSIGSFGCNLACDYCQNWEIAHEESLSMAIEDEDVILLGKSRGSIGIAYTYNEPTISFEYVYHMAKLARRNGLKNVLVTNGYINEEPLKQLLPHIDAMNIDLKSIKDDFYKKVCRGKLEPVLNTIQLAASKTHVEITNLIVEGLNSSDEEIEELAQWIKSIDKSIPIHLTKYFPAYKMKLPETTYDALIRAKEIARKHLDYVYIGNVWGIDNNTYCPNCHNLIVGRYDKGELRGLEDGKCLKCGNRINIIY</sequence>
<keyword evidence="2 6" id="KW-0949">S-adenosyl-L-methionine</keyword>
<organism evidence="8 9">
    <name type="scientific">Tepidimicrobium xylanilyticum</name>
    <dbReference type="NCBI Taxonomy" id="1123352"/>
    <lineage>
        <taxon>Bacteria</taxon>
        <taxon>Bacillati</taxon>
        <taxon>Bacillota</taxon>
        <taxon>Tissierellia</taxon>
        <taxon>Tissierellales</taxon>
        <taxon>Tepidimicrobiaceae</taxon>
        <taxon>Tepidimicrobium</taxon>
    </lineage>
</organism>
<dbReference type="GO" id="GO:0051539">
    <property type="term" value="F:4 iron, 4 sulfur cluster binding"/>
    <property type="evidence" value="ECO:0007669"/>
    <property type="project" value="UniProtKB-KW"/>
</dbReference>
<feature type="binding site" evidence="6">
    <location>
        <position position="85"/>
    </location>
    <ligand>
        <name>[4Fe-4S] cluster</name>
        <dbReference type="ChEBI" id="CHEBI:49883"/>
        <note>4Fe-4S-S-AdoMet</note>
    </ligand>
</feature>
<keyword evidence="5 6" id="KW-0411">Iron-sulfur</keyword>
<comment type="cofactor">
    <cofactor evidence="6">
        <name>[4Fe-4S] cluster</name>
        <dbReference type="ChEBI" id="CHEBI:49883"/>
    </cofactor>
    <text evidence="6">Binds 1 [4Fe-4S] cluster. The cluster is coordinated with 3 cysteines and an exchangeable S-adenosyl-L-methionine.</text>
</comment>
<dbReference type="InterPro" id="IPR007197">
    <property type="entry name" value="rSAM"/>
</dbReference>
<dbReference type="InterPro" id="IPR013785">
    <property type="entry name" value="Aldolase_TIM"/>
</dbReference>
<evidence type="ECO:0000256" key="2">
    <source>
        <dbReference type="ARBA" id="ARBA00022691"/>
    </source>
</evidence>
<feature type="domain" description="Radical SAM core" evidence="7">
    <location>
        <begin position="66"/>
        <end position="277"/>
    </location>
</feature>
<dbReference type="GO" id="GO:0046872">
    <property type="term" value="F:metal ion binding"/>
    <property type="evidence" value="ECO:0007669"/>
    <property type="project" value="UniProtKB-KW"/>
</dbReference>
<dbReference type="GO" id="GO:0016829">
    <property type="term" value="F:lyase activity"/>
    <property type="evidence" value="ECO:0007669"/>
    <property type="project" value="UniProtKB-KW"/>
</dbReference>
<keyword evidence="9" id="KW-1185">Reference proteome</keyword>
<feature type="binding site" evidence="6">
    <location>
        <position position="81"/>
    </location>
    <ligand>
        <name>[4Fe-4S] cluster</name>
        <dbReference type="ChEBI" id="CHEBI:49883"/>
        <note>4Fe-4S-S-AdoMet</note>
    </ligand>
</feature>
<dbReference type="Gene3D" id="3.20.20.70">
    <property type="entry name" value="Aldolase class I"/>
    <property type="match status" value="1"/>
</dbReference>
<dbReference type="PANTHER" id="PTHR30352:SF5">
    <property type="entry name" value="PYRUVATE FORMATE-LYASE 1-ACTIVATING ENZYME"/>
    <property type="match status" value="1"/>
</dbReference>
<evidence type="ECO:0000256" key="6">
    <source>
        <dbReference type="PIRSR" id="PIRSR004869-50"/>
    </source>
</evidence>
<dbReference type="SFLD" id="SFLDS00029">
    <property type="entry name" value="Radical_SAM"/>
    <property type="match status" value="1"/>
</dbReference>
<accession>A0A1H2WLT1</accession>
<protein>
    <submittedName>
        <fullName evidence="8">Pyruvate formate lyase activating enzyme</fullName>
    </submittedName>
</protein>
<evidence type="ECO:0000259" key="7">
    <source>
        <dbReference type="PROSITE" id="PS51918"/>
    </source>
</evidence>
<proteinExistence type="predicted"/>
<keyword evidence="1" id="KW-0004">4Fe-4S</keyword>
<dbReference type="InterPro" id="IPR027596">
    <property type="entry name" value="AmmeMemoSam_rS"/>
</dbReference>
<dbReference type="CDD" id="cd01335">
    <property type="entry name" value="Radical_SAM"/>
    <property type="match status" value="1"/>
</dbReference>
<dbReference type="Proteomes" id="UP000198828">
    <property type="component" value="Unassembled WGS sequence"/>
</dbReference>
<evidence type="ECO:0000313" key="9">
    <source>
        <dbReference type="Proteomes" id="UP000198828"/>
    </source>
</evidence>
<dbReference type="NCBIfam" id="TIGR04337">
    <property type="entry name" value="AmmeMemoSam_rS"/>
    <property type="match status" value="1"/>
</dbReference>
<evidence type="ECO:0000313" key="8">
    <source>
        <dbReference type="EMBL" id="SDW81600.1"/>
    </source>
</evidence>
<dbReference type="RefSeq" id="WP_093751959.1">
    <property type="nucleotide sequence ID" value="NZ_FNNG01000004.1"/>
</dbReference>
<dbReference type="SFLD" id="SFLDG01101">
    <property type="entry name" value="Uncharacterised_Radical_SAM_Su"/>
    <property type="match status" value="1"/>
</dbReference>
<evidence type="ECO:0000256" key="4">
    <source>
        <dbReference type="ARBA" id="ARBA00023004"/>
    </source>
</evidence>
<dbReference type="InterPro" id="IPR058240">
    <property type="entry name" value="rSAM_sf"/>
</dbReference>
<dbReference type="OrthoDB" id="9778883at2"/>
<dbReference type="PIRSF" id="PIRSF004869">
    <property type="entry name" value="PflX_prd"/>
    <property type="match status" value="1"/>
</dbReference>
<keyword evidence="8" id="KW-0456">Lyase</keyword>
<evidence type="ECO:0000256" key="1">
    <source>
        <dbReference type="ARBA" id="ARBA00022485"/>
    </source>
</evidence>
<dbReference type="SUPFAM" id="SSF102114">
    <property type="entry name" value="Radical SAM enzymes"/>
    <property type="match status" value="1"/>
</dbReference>
<name>A0A1H2WLT1_9FIRM</name>
<evidence type="ECO:0000256" key="5">
    <source>
        <dbReference type="ARBA" id="ARBA00023014"/>
    </source>
</evidence>
<dbReference type="AlphaFoldDB" id="A0A1H2WLT1"/>
<evidence type="ECO:0000256" key="3">
    <source>
        <dbReference type="ARBA" id="ARBA00022723"/>
    </source>
</evidence>
<dbReference type="Pfam" id="PF04055">
    <property type="entry name" value="Radical_SAM"/>
    <property type="match status" value="1"/>
</dbReference>
<dbReference type="PANTHER" id="PTHR30352">
    <property type="entry name" value="PYRUVATE FORMATE-LYASE-ACTIVATING ENZYME"/>
    <property type="match status" value="1"/>
</dbReference>
<reference evidence="8 9" key="1">
    <citation type="submission" date="2016-10" db="EMBL/GenBank/DDBJ databases">
        <authorList>
            <person name="de Groot N.N."/>
        </authorList>
    </citation>
    <scope>NUCLEOTIDE SEQUENCE [LARGE SCALE GENOMIC DNA]</scope>
    <source>
        <strain evidence="8 9">DSM 23310</strain>
    </source>
</reference>
<gene>
    <name evidence="8" type="ORF">SAMN05660923_01289</name>
</gene>
<keyword evidence="3 6" id="KW-0479">Metal-binding</keyword>
<dbReference type="EMBL" id="FNNG01000004">
    <property type="protein sequence ID" value="SDW81600.1"/>
    <property type="molecule type" value="Genomic_DNA"/>
</dbReference>
<keyword evidence="8" id="KW-0670">Pyruvate</keyword>
<dbReference type="InterPro" id="IPR034457">
    <property type="entry name" value="Organic_radical-activating"/>
</dbReference>
<feature type="binding site" evidence="6">
    <location>
        <position position="88"/>
    </location>
    <ligand>
        <name>[4Fe-4S] cluster</name>
        <dbReference type="ChEBI" id="CHEBI:49883"/>
        <note>4Fe-4S-S-AdoMet</note>
    </ligand>
</feature>
<dbReference type="InterPro" id="IPR016431">
    <property type="entry name" value="Pyrv-formate_lyase-activ_prd"/>
</dbReference>
<dbReference type="PROSITE" id="PS51918">
    <property type="entry name" value="RADICAL_SAM"/>
    <property type="match status" value="1"/>
</dbReference>
<keyword evidence="4 6" id="KW-0408">Iron</keyword>